<evidence type="ECO:0000313" key="3">
    <source>
        <dbReference type="Proteomes" id="UP000180098"/>
    </source>
</evidence>
<keyword evidence="3" id="KW-1185">Reference proteome</keyword>
<feature type="coiled-coil region" evidence="1">
    <location>
        <begin position="73"/>
        <end position="100"/>
    </location>
</feature>
<organism evidence="2 3">
    <name type="scientific">Anaerobacillus arseniciselenatis</name>
    <dbReference type="NCBI Taxonomy" id="85682"/>
    <lineage>
        <taxon>Bacteria</taxon>
        <taxon>Bacillati</taxon>
        <taxon>Bacillota</taxon>
        <taxon>Bacilli</taxon>
        <taxon>Bacillales</taxon>
        <taxon>Bacillaceae</taxon>
        <taxon>Anaerobacillus</taxon>
    </lineage>
</organism>
<protein>
    <recommendedName>
        <fullName evidence="4">Helix-turn-helix domain-containing protein</fullName>
    </recommendedName>
</protein>
<dbReference type="OrthoDB" id="2940764at2"/>
<evidence type="ECO:0008006" key="4">
    <source>
        <dbReference type="Google" id="ProtNLM"/>
    </source>
</evidence>
<reference evidence="2 3" key="1">
    <citation type="submission" date="2016-10" db="EMBL/GenBank/DDBJ databases">
        <title>Draft genome sequences of four alkaliphilic bacteria belonging to the Anaerobacillus genus.</title>
        <authorList>
            <person name="Bassil N.M."/>
            <person name="Lloyd J.R."/>
        </authorList>
    </citation>
    <scope>NUCLEOTIDE SEQUENCE [LARGE SCALE GENOMIC DNA]</scope>
    <source>
        <strain evidence="2 3">DSM 15340</strain>
    </source>
</reference>
<sequence length="106" mass="12493">MTINIREATNQLNFNGYWCDEKKVRQLIKSGEIKAIKIKGRYSIHPYEIEKFLHNLQYSGTAFEMGIDDKVKIERLLKEVERLKNEVSKLEYENVNLKISLGIMPF</sequence>
<evidence type="ECO:0000313" key="2">
    <source>
        <dbReference type="EMBL" id="OIJ08407.1"/>
    </source>
</evidence>
<dbReference type="EMBL" id="MLQQ01000053">
    <property type="protein sequence ID" value="OIJ08407.1"/>
    <property type="molecule type" value="Genomic_DNA"/>
</dbReference>
<evidence type="ECO:0000256" key="1">
    <source>
        <dbReference type="SAM" id="Coils"/>
    </source>
</evidence>
<dbReference type="AlphaFoldDB" id="A0A1S2L9H7"/>
<proteinExistence type="predicted"/>
<dbReference type="Proteomes" id="UP000180098">
    <property type="component" value="Unassembled WGS sequence"/>
</dbReference>
<gene>
    <name evidence="2" type="ORF">BKP35_17690</name>
</gene>
<keyword evidence="1" id="KW-0175">Coiled coil</keyword>
<name>A0A1S2L9H7_9BACI</name>
<comment type="caution">
    <text evidence="2">The sequence shown here is derived from an EMBL/GenBank/DDBJ whole genome shotgun (WGS) entry which is preliminary data.</text>
</comment>
<accession>A0A1S2L9H7</accession>
<dbReference type="RefSeq" id="WP_071314710.1">
    <property type="nucleotide sequence ID" value="NZ_MLQQ01000053.1"/>
</dbReference>